<dbReference type="Proteomes" id="UP001303046">
    <property type="component" value="Unassembled WGS sequence"/>
</dbReference>
<dbReference type="Pfam" id="PF00078">
    <property type="entry name" value="RVT_1"/>
    <property type="match status" value="1"/>
</dbReference>
<dbReference type="Pfam" id="PF13650">
    <property type="entry name" value="Asp_protease_2"/>
    <property type="match status" value="1"/>
</dbReference>
<dbReference type="Gene3D" id="2.40.70.10">
    <property type="entry name" value="Acid Proteases"/>
    <property type="match status" value="1"/>
</dbReference>
<dbReference type="Pfam" id="PF05380">
    <property type="entry name" value="Peptidase_A17"/>
    <property type="match status" value="1"/>
</dbReference>
<dbReference type="Gene3D" id="3.10.10.10">
    <property type="entry name" value="HIV Type 1 Reverse Transcriptase, subunit A, domain 1"/>
    <property type="match status" value="1"/>
</dbReference>
<dbReference type="Pfam" id="PF03564">
    <property type="entry name" value="DUF1759"/>
    <property type="match status" value="1"/>
</dbReference>
<protein>
    <recommendedName>
        <fullName evidence="3">Peptidase A2 domain-containing protein</fullName>
    </recommendedName>
</protein>
<dbReference type="InterPro" id="IPR005312">
    <property type="entry name" value="DUF1759"/>
</dbReference>
<feature type="region of interest" description="Disordered" evidence="2">
    <location>
        <begin position="1"/>
        <end position="54"/>
    </location>
</feature>
<feature type="region of interest" description="Disordered" evidence="2">
    <location>
        <begin position="348"/>
        <end position="392"/>
    </location>
</feature>
<feature type="compositionally biased region" description="Polar residues" evidence="2">
    <location>
        <begin position="24"/>
        <end position="54"/>
    </location>
</feature>
<evidence type="ECO:0000256" key="1">
    <source>
        <dbReference type="ARBA" id="ARBA00022801"/>
    </source>
</evidence>
<accession>A0ABR1CB69</accession>
<comment type="caution">
    <text evidence="4">The sequence shown here is derived from an EMBL/GenBank/DDBJ whole genome shotgun (WGS) entry which is preliminary data.</text>
</comment>
<dbReference type="InterPro" id="IPR001995">
    <property type="entry name" value="Peptidase_A2_cat"/>
</dbReference>
<evidence type="ECO:0000259" key="3">
    <source>
        <dbReference type="PROSITE" id="PS50175"/>
    </source>
</evidence>
<gene>
    <name evidence="4" type="primary">Necator_chrII.g6565</name>
    <name evidence="4" type="ORF">RB195_018772</name>
</gene>
<organism evidence="4 5">
    <name type="scientific">Necator americanus</name>
    <name type="common">Human hookworm</name>
    <dbReference type="NCBI Taxonomy" id="51031"/>
    <lineage>
        <taxon>Eukaryota</taxon>
        <taxon>Metazoa</taxon>
        <taxon>Ecdysozoa</taxon>
        <taxon>Nematoda</taxon>
        <taxon>Chromadorea</taxon>
        <taxon>Rhabditida</taxon>
        <taxon>Rhabditina</taxon>
        <taxon>Rhabditomorpha</taxon>
        <taxon>Strongyloidea</taxon>
        <taxon>Ancylostomatidae</taxon>
        <taxon>Bunostominae</taxon>
        <taxon>Necator</taxon>
    </lineage>
</organism>
<dbReference type="SUPFAM" id="SSF50630">
    <property type="entry name" value="Acid proteases"/>
    <property type="match status" value="1"/>
</dbReference>
<dbReference type="PANTHER" id="PTHR47331">
    <property type="entry name" value="PHD-TYPE DOMAIN-CONTAINING PROTEIN"/>
    <property type="match status" value="1"/>
</dbReference>
<keyword evidence="1" id="KW-0378">Hydrolase</keyword>
<dbReference type="PANTHER" id="PTHR47331:SF5">
    <property type="entry name" value="RIBONUCLEASE H"/>
    <property type="match status" value="1"/>
</dbReference>
<evidence type="ECO:0000313" key="5">
    <source>
        <dbReference type="Proteomes" id="UP001303046"/>
    </source>
</evidence>
<dbReference type="InterPro" id="IPR043128">
    <property type="entry name" value="Rev_trsase/Diguanyl_cyclase"/>
</dbReference>
<dbReference type="InterPro" id="IPR008042">
    <property type="entry name" value="Retrotrans_Pao"/>
</dbReference>
<feature type="compositionally biased region" description="Basic and acidic residues" evidence="2">
    <location>
        <begin position="373"/>
        <end position="387"/>
    </location>
</feature>
<sequence>MSAKLGYTTRCTRGENQNSDEVETQNTQNDYGEQNSNHNESEPSTSQSGLPNSIDSVQNQTEQFRYRSIKPPQASLPKFHGDAEDFAEYWAIFETLVHKSKELDVIEKILLLKESLRGRAQIAIKGIKLIPENYDWIIKTLQETYCNKTTNRSQIVQKLVNMRPANNSADSCSSVFDQIQVLVNQMISAGYDVRNTCDPIWCETIIAKFPQDIIKPVLISGQALEQQTIEDLLAQIKKEVAAKGYIENRLGHSINNKVSTSKEKYTSQRPLASEWCLFCHKGNHPPMLCRTVTDPNSRRKIIKDHNRCWKCCSPNHTSFDCQKPDCFQCGQKHHPSLCFNKETKQQKNQVPVWNSSQRNISGQNNRRPLYGPNRDRKNPANHNDGRKVTSNNTHAGAEILSSDRESINNASQLVLMTSEGNIWNCNKKEFEKVLFFFDSGAQKTVIEEPLAERFGLPRETTEICSMSGIGGHIESFKSHIVHMKIGTAYGEVIDMRIQTKPVITNRFPSVNLSAVDIEFLKENNICLANTKLRGEHQTPHILVGLDYYHDLVTGPSHMVKTPSDLHIAKTVFGPAIYGKGAVGAKSKEDNLCYGLTAVHENSEQEILKKMFELEGLGISAQECQKDDMIHKYLDEYSKRISSEQERIIAPFPLKENISELENNYAVAIRRLESLQKMLQQNHLQREWYNKILKNYEEAEVIEHFENAEASAVGVYYMPHSAVWKANKKTPMRIVFDASSKRKGKLSLNDAIHKGQSFINKIHDILLASRCNKIILICDIEAAFTQIHLVSSNRDLCRFLWLKNINLPPTRDNLVQFRFKRLPFGVTASPSILNMCLTAFLNSQNTDLAAEIGKNLYVDNIMMTADTAEEALQKCRDSKILFAKIGMNLREYISNSNEVNSQIPIHDRLENGPLKFLGVNYNTILDNFKVMTHFRPVSQITKKEIVSQINSVYDPIGLVAPLLVRLKAMMREVFEHKDLEWTDVLDPSICERWNKLCENVNNAVISVPRSISQKGSKMRLWVFADASNVAIATC</sequence>
<evidence type="ECO:0000313" key="4">
    <source>
        <dbReference type="EMBL" id="KAK6735737.1"/>
    </source>
</evidence>
<feature type="compositionally biased region" description="Polar residues" evidence="2">
    <location>
        <begin position="348"/>
        <end position="366"/>
    </location>
</feature>
<dbReference type="InterPro" id="IPR000477">
    <property type="entry name" value="RT_dom"/>
</dbReference>
<reference evidence="4 5" key="1">
    <citation type="submission" date="2023-08" db="EMBL/GenBank/DDBJ databases">
        <title>A Necator americanus chromosomal reference genome.</title>
        <authorList>
            <person name="Ilik V."/>
            <person name="Petrzelkova K.J."/>
            <person name="Pardy F."/>
            <person name="Fuh T."/>
            <person name="Niatou-Singa F.S."/>
            <person name="Gouil Q."/>
            <person name="Baker L."/>
            <person name="Ritchie M.E."/>
            <person name="Jex A.R."/>
            <person name="Gazzola D."/>
            <person name="Li H."/>
            <person name="Toshio Fujiwara R."/>
            <person name="Zhan B."/>
            <person name="Aroian R.V."/>
            <person name="Pafco B."/>
            <person name="Schwarz E.M."/>
        </authorList>
    </citation>
    <scope>NUCLEOTIDE SEQUENCE [LARGE SCALE GENOMIC DNA]</scope>
    <source>
        <strain evidence="4 5">Aroian</strain>
        <tissue evidence="4">Whole animal</tissue>
    </source>
</reference>
<name>A0ABR1CB69_NECAM</name>
<dbReference type="InterPro" id="IPR043502">
    <property type="entry name" value="DNA/RNA_pol_sf"/>
</dbReference>
<feature type="domain" description="Peptidase A2" evidence="3">
    <location>
        <begin position="433"/>
        <end position="517"/>
    </location>
</feature>
<dbReference type="InterPro" id="IPR021109">
    <property type="entry name" value="Peptidase_aspartic_dom_sf"/>
</dbReference>
<dbReference type="PROSITE" id="PS50175">
    <property type="entry name" value="ASP_PROT_RETROV"/>
    <property type="match status" value="1"/>
</dbReference>
<proteinExistence type="predicted"/>
<evidence type="ECO:0000256" key="2">
    <source>
        <dbReference type="SAM" id="MobiDB-lite"/>
    </source>
</evidence>
<keyword evidence="5" id="KW-1185">Reference proteome</keyword>
<dbReference type="SUPFAM" id="SSF56672">
    <property type="entry name" value="DNA/RNA polymerases"/>
    <property type="match status" value="1"/>
</dbReference>
<dbReference type="Gene3D" id="3.30.70.270">
    <property type="match status" value="1"/>
</dbReference>
<dbReference type="EMBL" id="JAVFWL010000002">
    <property type="protein sequence ID" value="KAK6735737.1"/>
    <property type="molecule type" value="Genomic_DNA"/>
</dbReference>